<dbReference type="Gene3D" id="3.30.565.40">
    <property type="entry name" value="Fervidobacterium nodosum Rt17-B1 like"/>
    <property type="match status" value="1"/>
</dbReference>
<organism evidence="2 3">
    <name type="scientific">Paenibacillus septentrionalis</name>
    <dbReference type="NCBI Taxonomy" id="429342"/>
    <lineage>
        <taxon>Bacteria</taxon>
        <taxon>Bacillati</taxon>
        <taxon>Bacillota</taxon>
        <taxon>Bacilli</taxon>
        <taxon>Bacillales</taxon>
        <taxon>Paenibacillaceae</taxon>
        <taxon>Paenibacillus</taxon>
    </lineage>
</organism>
<evidence type="ECO:0000313" key="2">
    <source>
        <dbReference type="EMBL" id="MFC6334053.1"/>
    </source>
</evidence>
<gene>
    <name evidence="2" type="ORF">ACFP56_15600</name>
</gene>
<dbReference type="InterPro" id="IPR037126">
    <property type="entry name" value="PdaC/RsiV-like_sf"/>
</dbReference>
<dbReference type="Gene3D" id="3.90.640.20">
    <property type="entry name" value="Heat-shock cognate protein, ATPase"/>
    <property type="match status" value="1"/>
</dbReference>
<dbReference type="Proteomes" id="UP001596233">
    <property type="component" value="Unassembled WGS sequence"/>
</dbReference>
<sequence>MTWTLPIEIKTRKARLREELVVYYPQVVGLADHAWQKTVNTMIARQAQELVDEQTGGDFSSISYMLGYYELKNNQRNILSLTQINEIYREHAAHGMRVVRSLTFDTKKKRVYSLSQLFKPGSAYVERLSALVAEQIKQRDIGLLAPFEGISPEQSFYIADKSLVLYFQLYELTPYAFGFPFFPISVYELADIIDEDGPLGIMAVNQ</sequence>
<keyword evidence="3" id="KW-1185">Reference proteome</keyword>
<comment type="caution">
    <text evidence="2">The sequence shown here is derived from an EMBL/GenBank/DDBJ whole genome shotgun (WGS) entry which is preliminary data.</text>
</comment>
<evidence type="ECO:0000259" key="1">
    <source>
        <dbReference type="Pfam" id="PF11738"/>
    </source>
</evidence>
<evidence type="ECO:0000313" key="3">
    <source>
        <dbReference type="Proteomes" id="UP001596233"/>
    </source>
</evidence>
<protein>
    <submittedName>
        <fullName evidence="2">RsiV family protein</fullName>
    </submittedName>
</protein>
<proteinExistence type="predicted"/>
<reference evidence="3" key="1">
    <citation type="journal article" date="2019" name="Int. J. Syst. Evol. Microbiol.">
        <title>The Global Catalogue of Microorganisms (GCM) 10K type strain sequencing project: providing services to taxonomists for standard genome sequencing and annotation.</title>
        <authorList>
            <consortium name="The Broad Institute Genomics Platform"/>
            <consortium name="The Broad Institute Genome Sequencing Center for Infectious Disease"/>
            <person name="Wu L."/>
            <person name="Ma J."/>
        </authorList>
    </citation>
    <scope>NUCLEOTIDE SEQUENCE [LARGE SCALE GENOMIC DNA]</scope>
    <source>
        <strain evidence="3">PCU 280</strain>
    </source>
</reference>
<dbReference type="InterPro" id="IPR021729">
    <property type="entry name" value="DUF3298"/>
</dbReference>
<name>A0ABW1V7W8_9BACL</name>
<accession>A0ABW1V7W8</accession>
<dbReference type="RefSeq" id="WP_379236189.1">
    <property type="nucleotide sequence ID" value="NZ_JBHSTE010000005.1"/>
</dbReference>
<dbReference type="Pfam" id="PF11738">
    <property type="entry name" value="DUF3298"/>
    <property type="match status" value="1"/>
</dbReference>
<feature type="domain" description="DUF3298" evidence="1">
    <location>
        <begin position="116"/>
        <end position="185"/>
    </location>
</feature>
<dbReference type="EMBL" id="JBHSTE010000005">
    <property type="protein sequence ID" value="MFC6334053.1"/>
    <property type="molecule type" value="Genomic_DNA"/>
</dbReference>